<protein>
    <recommendedName>
        <fullName evidence="4">NADH dehydrogenase</fullName>
    </recommendedName>
</protein>
<evidence type="ECO:0000256" key="1">
    <source>
        <dbReference type="SAM" id="MobiDB-lite"/>
    </source>
</evidence>
<sequence length="132" mass="15525">MAGYIKQFFTWWNGNTIGTRFFTWRKGTRVGEDQFGNIYYEGSRDKEGNPRRWVIYRNYSEASTIPAGWHGWIHHRTDTPPSKEEYQPREWEKPHQPNLTGTPAAYTPKGSIAHYGRRPRVSGDYDAWSPEE</sequence>
<dbReference type="InterPro" id="IPR007763">
    <property type="entry name" value="NDUFA12"/>
</dbReference>
<dbReference type="Pfam" id="PF05071">
    <property type="entry name" value="NDUFA12"/>
    <property type="match status" value="1"/>
</dbReference>
<name>A0A1U9JUQ7_9HYPH</name>
<feature type="region of interest" description="Disordered" evidence="1">
    <location>
        <begin position="76"/>
        <end position="132"/>
    </location>
</feature>
<dbReference type="Proteomes" id="UP000188912">
    <property type="component" value="Chromosome"/>
</dbReference>
<reference evidence="2 3" key="1">
    <citation type="journal article" date="2010" name="Science">
        <title>Genomic comparison of the ants Camponotus floridanus and Harpegnathos saltator.</title>
        <authorList>
            <person name="Bonasio R."/>
            <person name="Zhang G."/>
            <person name="Ye C."/>
            <person name="Mutti N.S."/>
            <person name="Fang X."/>
            <person name="Qin N."/>
            <person name="Donahue G."/>
            <person name="Yang P."/>
            <person name="Li Q."/>
            <person name="Li C."/>
            <person name="Zhang P."/>
            <person name="Huang Z."/>
            <person name="Berger S.L."/>
            <person name="Reinberg D."/>
            <person name="Wang J."/>
            <person name="Liebig J."/>
        </authorList>
    </citation>
    <scope>NUCLEOTIDE SEQUENCE [LARGE SCALE GENOMIC DNA]</scope>
    <source>
        <strain evidence="2 3">Hsal</strain>
    </source>
</reference>
<dbReference type="PANTHER" id="PTHR12910">
    <property type="entry name" value="NADH-UBIQUINONE OXIDOREDUCTASE SUBUNIT B17.2"/>
    <property type="match status" value="1"/>
</dbReference>
<keyword evidence="3" id="KW-1185">Reference proteome</keyword>
<feature type="compositionally biased region" description="Basic and acidic residues" evidence="1">
    <location>
        <begin position="76"/>
        <end position="95"/>
    </location>
</feature>
<evidence type="ECO:0000313" key="3">
    <source>
        <dbReference type="Proteomes" id="UP000188912"/>
    </source>
</evidence>
<reference evidence="2 3" key="2">
    <citation type="journal article" date="2016" name="Sci. Rep.">
        <title>The genome of Rhizobiales bacteria in predatory ants reveals urease gene functions but no genes for nitrogen fixation.</title>
        <authorList>
            <person name="Neuvonen M.M."/>
            <person name="Tamarit D."/>
            <person name="Naslund K."/>
            <person name="Liebig J."/>
            <person name="Feldhaar H."/>
            <person name="Moran N.A."/>
            <person name="Guy L."/>
            <person name="Andersson S.G."/>
        </authorList>
    </citation>
    <scope>NUCLEOTIDE SEQUENCE [LARGE SCALE GENOMIC DNA]</scope>
    <source>
        <strain evidence="2 3">Hsal</strain>
    </source>
</reference>
<dbReference type="AlphaFoldDB" id="A0A1U9JUQ7"/>
<organism evidence="2 3">
    <name type="scientific">Candidatus Tokpelaia hoelldobleri</name>
    <dbReference type="NCBI Taxonomy" id="1902579"/>
    <lineage>
        <taxon>Bacteria</taxon>
        <taxon>Pseudomonadati</taxon>
        <taxon>Pseudomonadota</taxon>
        <taxon>Alphaproteobacteria</taxon>
        <taxon>Hyphomicrobiales</taxon>
        <taxon>Candidatus Tokpelaia</taxon>
    </lineage>
</organism>
<dbReference type="EMBL" id="CP017315">
    <property type="protein sequence ID" value="AQS41589.1"/>
    <property type="molecule type" value="Genomic_DNA"/>
</dbReference>
<dbReference type="NCBIfam" id="NF006040">
    <property type="entry name" value="PRK08183.1"/>
    <property type="match status" value="1"/>
</dbReference>
<dbReference type="STRING" id="1902579.BHV28_08900"/>
<dbReference type="PANTHER" id="PTHR12910:SF2">
    <property type="entry name" value="NADH DEHYDROGENASE [UBIQUINONE] 1 ALPHA SUBCOMPLEX SUBUNIT 12"/>
    <property type="match status" value="1"/>
</dbReference>
<dbReference type="GO" id="GO:0006979">
    <property type="term" value="P:response to oxidative stress"/>
    <property type="evidence" value="ECO:0007669"/>
    <property type="project" value="TreeGrafter"/>
</dbReference>
<accession>A0A1U9JUQ7</accession>
<dbReference type="GO" id="GO:0045271">
    <property type="term" value="C:respiratory chain complex I"/>
    <property type="evidence" value="ECO:0007669"/>
    <property type="project" value="InterPro"/>
</dbReference>
<gene>
    <name evidence="2" type="ORF">BHV28_08900</name>
</gene>
<evidence type="ECO:0008006" key="4">
    <source>
        <dbReference type="Google" id="ProtNLM"/>
    </source>
</evidence>
<proteinExistence type="predicted"/>
<evidence type="ECO:0000313" key="2">
    <source>
        <dbReference type="EMBL" id="AQS41589.1"/>
    </source>
</evidence>
<dbReference type="KEGG" id="thd:BHV28_08900"/>